<dbReference type="EMBL" id="LDPZ01000010">
    <property type="protein sequence ID" value="KTQ97260.1"/>
    <property type="molecule type" value="Genomic_DNA"/>
</dbReference>
<dbReference type="InterPro" id="IPR024203">
    <property type="entry name" value="Deoxy-glucuronate_isom_IolB"/>
</dbReference>
<reference evidence="3 4" key="1">
    <citation type="journal article" date="2016" name="Front. Microbiol.">
        <title>Genomic Resource of Rice Seed Associated Bacteria.</title>
        <authorList>
            <person name="Midha S."/>
            <person name="Bansal K."/>
            <person name="Sharma S."/>
            <person name="Kumar N."/>
            <person name="Patil P.P."/>
            <person name="Chaudhry V."/>
            <person name="Patil P.B."/>
        </authorList>
    </citation>
    <scope>NUCLEOTIDE SEQUENCE [LARGE SCALE GENOMIC DNA]</scope>
    <source>
        <strain evidence="3 4">NS226</strain>
    </source>
</reference>
<comment type="caution">
    <text evidence="3">The sequence shown here is derived from an EMBL/GenBank/DDBJ whole genome shotgun (WGS) entry which is preliminary data.</text>
</comment>
<dbReference type="RefSeq" id="WP_058634016.1">
    <property type="nucleotide sequence ID" value="NZ_LDPZ01000010.1"/>
</dbReference>
<dbReference type="PANTHER" id="PTHR39193:SF1">
    <property type="entry name" value="5-DEOXY-GLUCURONATE ISOMERASE"/>
    <property type="match status" value="1"/>
</dbReference>
<dbReference type="eggNOG" id="COG3718">
    <property type="taxonomic scope" value="Bacteria"/>
</dbReference>
<dbReference type="OrthoDB" id="6121073at2"/>
<keyword evidence="1 3" id="KW-0413">Isomerase</keyword>
<dbReference type="GO" id="GO:0008880">
    <property type="term" value="F:glucuronate isomerase activity"/>
    <property type="evidence" value="ECO:0007669"/>
    <property type="project" value="InterPro"/>
</dbReference>
<dbReference type="PATRIC" id="fig|401562.3.peg.164"/>
<dbReference type="SUPFAM" id="SSF51182">
    <property type="entry name" value="RmlC-like cupins"/>
    <property type="match status" value="1"/>
</dbReference>
<dbReference type="Proteomes" id="UP000078272">
    <property type="component" value="Unassembled WGS sequence"/>
</dbReference>
<dbReference type="InterPro" id="IPR021120">
    <property type="entry name" value="KduI/IolB_isomerase"/>
</dbReference>
<dbReference type="Gene3D" id="2.60.120.10">
    <property type="entry name" value="Jelly Rolls"/>
    <property type="match status" value="2"/>
</dbReference>
<dbReference type="PANTHER" id="PTHR39193">
    <property type="entry name" value="5-DEOXY-GLUCURONATE ISOMERASE"/>
    <property type="match status" value="1"/>
</dbReference>
<dbReference type="GO" id="GO:0019310">
    <property type="term" value="P:inositol catabolic process"/>
    <property type="evidence" value="ECO:0007669"/>
    <property type="project" value="InterPro"/>
</dbReference>
<dbReference type="InterPro" id="IPR014710">
    <property type="entry name" value="RmlC-like_jellyroll"/>
</dbReference>
<gene>
    <name evidence="3" type="ORF">NS226_04745</name>
</gene>
<proteinExistence type="predicted"/>
<sequence>MSKLLVKPSGDQGKVVDVTPDSAGWRYVGFALHRLRPGESVSGGEADREVCLVLVSGKADIAAGGQEFGTVGRRMSPFDGKPSSVYAPAGAQWRVTAETNLELAVCTAPGEPGARPPRLIGEDDNTQEVRGRGNNVRHVTNILPETAEADGLLVVEVITPAGNTSSYPPHKHDQDDLPKESYLEETYYHRINPPQGFAFQRVYTDDRSLDEAMAVEDGDVTLVPKGYHPCATIHGYDLYYLNVMAGPKRTWKFHNAPEHEWLLKA</sequence>
<evidence type="ECO:0000313" key="4">
    <source>
        <dbReference type="Proteomes" id="UP000078272"/>
    </source>
</evidence>
<dbReference type="NCBIfam" id="TIGR04378">
    <property type="entry name" value="myo_inos_iolB"/>
    <property type="match status" value="1"/>
</dbReference>
<evidence type="ECO:0000256" key="1">
    <source>
        <dbReference type="ARBA" id="ARBA00023235"/>
    </source>
</evidence>
<protein>
    <submittedName>
        <fullName evidence="3">5-deoxyglucuronate isomerase</fullName>
    </submittedName>
</protein>
<feature type="region of interest" description="Disordered" evidence="2">
    <location>
        <begin position="109"/>
        <end position="130"/>
    </location>
</feature>
<dbReference type="Pfam" id="PF04962">
    <property type="entry name" value="KduI"/>
    <property type="match status" value="1"/>
</dbReference>
<organism evidence="3 4">
    <name type="scientific">Aureimonas ureilytica</name>
    <dbReference type="NCBI Taxonomy" id="401562"/>
    <lineage>
        <taxon>Bacteria</taxon>
        <taxon>Pseudomonadati</taxon>
        <taxon>Pseudomonadota</taxon>
        <taxon>Alphaproteobacteria</taxon>
        <taxon>Hyphomicrobiales</taxon>
        <taxon>Aurantimonadaceae</taxon>
        <taxon>Aureimonas</taxon>
    </lineage>
</organism>
<accession>A0A175RE12</accession>
<dbReference type="AlphaFoldDB" id="A0A175RE12"/>
<evidence type="ECO:0000313" key="3">
    <source>
        <dbReference type="EMBL" id="KTQ97260.1"/>
    </source>
</evidence>
<dbReference type="STRING" id="401562.NS365_11340"/>
<dbReference type="PIRSF" id="PIRSF036628">
    <property type="entry name" value="IolB"/>
    <property type="match status" value="1"/>
</dbReference>
<name>A0A175RE12_9HYPH</name>
<evidence type="ECO:0000256" key="2">
    <source>
        <dbReference type="SAM" id="MobiDB-lite"/>
    </source>
</evidence>
<dbReference type="InterPro" id="IPR011051">
    <property type="entry name" value="RmlC_Cupin_sf"/>
</dbReference>